<evidence type="ECO:0000256" key="1">
    <source>
        <dbReference type="ARBA" id="ARBA00004651"/>
    </source>
</evidence>
<organism evidence="9 10">
    <name type="scientific">Planifilum fulgidum</name>
    <dbReference type="NCBI Taxonomy" id="201973"/>
    <lineage>
        <taxon>Bacteria</taxon>
        <taxon>Bacillati</taxon>
        <taxon>Bacillota</taxon>
        <taxon>Bacilli</taxon>
        <taxon>Bacillales</taxon>
        <taxon>Thermoactinomycetaceae</taxon>
        <taxon>Planifilum</taxon>
    </lineage>
</organism>
<reference evidence="9 10" key="1">
    <citation type="submission" date="2016-10" db="EMBL/GenBank/DDBJ databases">
        <authorList>
            <person name="de Groot N.N."/>
        </authorList>
    </citation>
    <scope>NUCLEOTIDE SEQUENCE [LARGE SCALE GENOMIC DNA]</scope>
    <source>
        <strain evidence="9 10">DSM 44945</strain>
    </source>
</reference>
<dbReference type="RefSeq" id="WP_092035454.1">
    <property type="nucleotide sequence ID" value="NZ_FOOK01000001.1"/>
</dbReference>
<feature type="transmembrane region" description="Helical" evidence="7">
    <location>
        <begin position="198"/>
        <end position="217"/>
    </location>
</feature>
<evidence type="ECO:0000256" key="6">
    <source>
        <dbReference type="ARBA" id="ARBA00023136"/>
    </source>
</evidence>
<dbReference type="OrthoDB" id="24153at2"/>
<dbReference type="InterPro" id="IPR035906">
    <property type="entry name" value="MetI-like_sf"/>
</dbReference>
<dbReference type="InterPro" id="IPR045621">
    <property type="entry name" value="BPD_transp_1_N"/>
</dbReference>
<dbReference type="PANTHER" id="PTHR43163:SF8">
    <property type="entry name" value="D,D-DIPEPTIDE TRANSPORT SYSTEM PERMEASE PROTEIN DDPB-RELATED"/>
    <property type="match status" value="1"/>
</dbReference>
<keyword evidence="5 7" id="KW-1133">Transmembrane helix</keyword>
<keyword evidence="4 7" id="KW-0812">Transmembrane</keyword>
<gene>
    <name evidence="9" type="ORF">SAMN04488025_101170</name>
</gene>
<evidence type="ECO:0000313" key="9">
    <source>
        <dbReference type="EMBL" id="SFF64737.1"/>
    </source>
</evidence>
<feature type="domain" description="ABC transmembrane type-1" evidence="8">
    <location>
        <begin position="95"/>
        <end position="321"/>
    </location>
</feature>
<dbReference type="Gene3D" id="1.10.3720.10">
    <property type="entry name" value="MetI-like"/>
    <property type="match status" value="1"/>
</dbReference>
<dbReference type="GO" id="GO:0071916">
    <property type="term" value="F:dipeptide transmembrane transporter activity"/>
    <property type="evidence" value="ECO:0007669"/>
    <property type="project" value="TreeGrafter"/>
</dbReference>
<evidence type="ECO:0000313" key="10">
    <source>
        <dbReference type="Proteomes" id="UP000198661"/>
    </source>
</evidence>
<accession>A0A1I2KHJ3</accession>
<dbReference type="CDD" id="cd06261">
    <property type="entry name" value="TM_PBP2"/>
    <property type="match status" value="1"/>
</dbReference>
<dbReference type="PROSITE" id="PS50928">
    <property type="entry name" value="ABC_TM1"/>
    <property type="match status" value="1"/>
</dbReference>
<evidence type="ECO:0000256" key="3">
    <source>
        <dbReference type="ARBA" id="ARBA00022475"/>
    </source>
</evidence>
<feature type="transmembrane region" description="Helical" evidence="7">
    <location>
        <begin position="256"/>
        <end position="282"/>
    </location>
</feature>
<feature type="transmembrane region" description="Helical" evidence="7">
    <location>
        <begin position="302"/>
        <end position="328"/>
    </location>
</feature>
<dbReference type="AlphaFoldDB" id="A0A1I2KHJ3"/>
<dbReference type="SUPFAM" id="SSF161098">
    <property type="entry name" value="MetI-like"/>
    <property type="match status" value="1"/>
</dbReference>
<dbReference type="STRING" id="201973.SAMN04488025_101170"/>
<dbReference type="InterPro" id="IPR000515">
    <property type="entry name" value="MetI-like"/>
</dbReference>
<keyword evidence="6 7" id="KW-0472">Membrane</keyword>
<proteinExistence type="inferred from homology"/>
<sequence length="334" mass="37124">MMKMILKRLLLLFLVVFGVTLMTFLMSRVIPGDPARMMVGQRASEETLQRVREQLGLDQPLWVQYVQYLKGLLSGDLGISIRTQKPVLDDLIAFFPATLELALLAFLFAILVGIPLGVLAAVKKDTFWDHASRLFSIAGVSTPVFWSGLVMILIFYGYLGWFPSSGRLDMDIHPPTRITGLYLVDSLLTLDFIAFKNSLWHILIPALTLSYAQLAIITRQVRASMIEVLEQDYIRTAIANGIHGPFLLFRYALKNALIPAVTVIGTSFGSLLGGAVVTETIFGWPGMGKYVVESIAYLDFPAIMGFSLVIAVGYVLINLLVDLTYFLLNPQIKE</sequence>
<evidence type="ECO:0000256" key="4">
    <source>
        <dbReference type="ARBA" id="ARBA00022692"/>
    </source>
</evidence>
<evidence type="ECO:0000256" key="7">
    <source>
        <dbReference type="RuleBase" id="RU363032"/>
    </source>
</evidence>
<evidence type="ECO:0000256" key="5">
    <source>
        <dbReference type="ARBA" id="ARBA00022989"/>
    </source>
</evidence>
<dbReference type="Proteomes" id="UP000198661">
    <property type="component" value="Unassembled WGS sequence"/>
</dbReference>
<feature type="transmembrane region" description="Helical" evidence="7">
    <location>
        <begin position="101"/>
        <end position="122"/>
    </location>
</feature>
<keyword evidence="2 7" id="KW-0813">Transport</keyword>
<protein>
    <submittedName>
        <fullName evidence="9">Peptide/nickel transport system permease protein</fullName>
    </submittedName>
</protein>
<dbReference type="Pfam" id="PF00528">
    <property type="entry name" value="BPD_transp_1"/>
    <property type="match status" value="1"/>
</dbReference>
<feature type="transmembrane region" description="Helical" evidence="7">
    <location>
        <begin position="134"/>
        <end position="159"/>
    </location>
</feature>
<keyword evidence="10" id="KW-1185">Reference proteome</keyword>
<evidence type="ECO:0000259" key="8">
    <source>
        <dbReference type="PROSITE" id="PS50928"/>
    </source>
</evidence>
<evidence type="ECO:0000256" key="2">
    <source>
        <dbReference type="ARBA" id="ARBA00022448"/>
    </source>
</evidence>
<dbReference type="Pfam" id="PF19300">
    <property type="entry name" value="BPD_transp_1_N"/>
    <property type="match status" value="1"/>
</dbReference>
<dbReference type="PANTHER" id="PTHR43163">
    <property type="entry name" value="DIPEPTIDE TRANSPORT SYSTEM PERMEASE PROTEIN DPPB-RELATED"/>
    <property type="match status" value="1"/>
</dbReference>
<dbReference type="GO" id="GO:0005886">
    <property type="term" value="C:plasma membrane"/>
    <property type="evidence" value="ECO:0007669"/>
    <property type="project" value="UniProtKB-SubCell"/>
</dbReference>
<name>A0A1I2KHJ3_9BACL</name>
<dbReference type="EMBL" id="FOOK01000001">
    <property type="protein sequence ID" value="SFF64737.1"/>
    <property type="molecule type" value="Genomic_DNA"/>
</dbReference>
<comment type="similarity">
    <text evidence="7">Belongs to the binding-protein-dependent transport system permease family.</text>
</comment>
<comment type="subcellular location">
    <subcellularLocation>
        <location evidence="1 7">Cell membrane</location>
        <topology evidence="1 7">Multi-pass membrane protein</topology>
    </subcellularLocation>
</comment>
<keyword evidence="3" id="KW-1003">Cell membrane</keyword>